<proteinExistence type="predicted"/>
<feature type="domain" description="IPT/TIG" evidence="4">
    <location>
        <begin position="1731"/>
        <end position="1816"/>
    </location>
</feature>
<accession>A0ABR1GCV9</accession>
<dbReference type="CDD" id="cd00102">
    <property type="entry name" value="IPT"/>
    <property type="match status" value="5"/>
</dbReference>
<dbReference type="SUPFAM" id="SSF57184">
    <property type="entry name" value="Growth factor receptor domain"/>
    <property type="match status" value="1"/>
</dbReference>
<feature type="domain" description="IPT/TIG" evidence="4">
    <location>
        <begin position="1114"/>
        <end position="1196"/>
    </location>
</feature>
<feature type="domain" description="IPT/TIG" evidence="4">
    <location>
        <begin position="561"/>
        <end position="649"/>
    </location>
</feature>
<dbReference type="SMART" id="SM01411">
    <property type="entry name" value="Ephrin_rec_like"/>
    <property type="match status" value="7"/>
</dbReference>
<feature type="transmembrane region" description="Helical" evidence="3">
    <location>
        <begin position="3490"/>
        <end position="3510"/>
    </location>
</feature>
<keyword evidence="6" id="KW-1185">Reference proteome</keyword>
<dbReference type="PANTHER" id="PTHR46769">
    <property type="entry name" value="POLYCYSTIC KIDNEY AND HEPATIC DISEASE 1 (AUTOSOMAL RECESSIVE)-LIKE 1"/>
    <property type="match status" value="1"/>
</dbReference>
<feature type="transmembrane region" description="Helical" evidence="3">
    <location>
        <begin position="3516"/>
        <end position="3537"/>
    </location>
</feature>
<evidence type="ECO:0000256" key="3">
    <source>
        <dbReference type="SAM" id="Phobius"/>
    </source>
</evidence>
<feature type="domain" description="IPT/TIG" evidence="4">
    <location>
        <begin position="1469"/>
        <end position="1550"/>
    </location>
</feature>
<dbReference type="Pfam" id="PF07699">
    <property type="entry name" value="Ephrin_rec_like"/>
    <property type="match status" value="2"/>
</dbReference>
<feature type="domain" description="IPT/TIG" evidence="4">
    <location>
        <begin position="757"/>
        <end position="842"/>
    </location>
</feature>
<feature type="domain" description="IPT/TIG" evidence="4">
    <location>
        <begin position="473"/>
        <end position="559"/>
    </location>
</feature>
<dbReference type="EMBL" id="JBBJCI010000034">
    <property type="protein sequence ID" value="KAK7253707.1"/>
    <property type="molecule type" value="Genomic_DNA"/>
</dbReference>
<evidence type="ECO:0000256" key="2">
    <source>
        <dbReference type="SAM" id="MobiDB-lite"/>
    </source>
</evidence>
<dbReference type="Gene3D" id="2.10.50.10">
    <property type="entry name" value="Tumor Necrosis Factor Receptor, subunit A, domain 2"/>
    <property type="match status" value="1"/>
</dbReference>
<feature type="domain" description="IPT/TIG" evidence="4">
    <location>
        <begin position="934"/>
        <end position="1025"/>
    </location>
</feature>
<dbReference type="SUPFAM" id="SSF81296">
    <property type="entry name" value="E set domains"/>
    <property type="match status" value="16"/>
</dbReference>
<dbReference type="InterPro" id="IPR014756">
    <property type="entry name" value="Ig_E-set"/>
</dbReference>
<reference evidence="5 6" key="1">
    <citation type="submission" date="2024-03" db="EMBL/GenBank/DDBJ databases">
        <title>Aureococcus anophagefferens CCMP1851 and Kratosvirus quantuckense: Draft genome of a second virus-susceptible host strain in the model system.</title>
        <authorList>
            <person name="Chase E."/>
            <person name="Truchon A.R."/>
            <person name="Schepens W."/>
            <person name="Wilhelm S.W."/>
        </authorList>
    </citation>
    <scope>NUCLEOTIDE SEQUENCE [LARGE SCALE GENOMIC DNA]</scope>
    <source>
        <strain evidence="5 6">CCMP1851</strain>
    </source>
</reference>
<dbReference type="InterPro" id="IPR011641">
    <property type="entry name" value="Tyr-kin_ephrin_A/B_rcpt-like"/>
</dbReference>
<evidence type="ECO:0000313" key="6">
    <source>
        <dbReference type="Proteomes" id="UP001363151"/>
    </source>
</evidence>
<feature type="region of interest" description="Disordered" evidence="2">
    <location>
        <begin position="1882"/>
        <end position="1904"/>
    </location>
</feature>
<dbReference type="InterPro" id="IPR009030">
    <property type="entry name" value="Growth_fac_rcpt_cys_sf"/>
</dbReference>
<evidence type="ECO:0000259" key="4">
    <source>
        <dbReference type="SMART" id="SM00429"/>
    </source>
</evidence>
<dbReference type="PANTHER" id="PTHR46769:SF2">
    <property type="entry name" value="FIBROCYSTIN-L ISOFORM 2 PRECURSOR-RELATED"/>
    <property type="match status" value="1"/>
</dbReference>
<feature type="domain" description="IPT/TIG" evidence="4">
    <location>
        <begin position="1644"/>
        <end position="1727"/>
    </location>
</feature>
<feature type="domain" description="IPT/TIG" evidence="4">
    <location>
        <begin position="112"/>
        <end position="198"/>
    </location>
</feature>
<keyword evidence="3" id="KW-0472">Membrane</keyword>
<keyword evidence="3" id="KW-1133">Transmembrane helix</keyword>
<sequence>MKTGTVPLTLALDGARAATAATFAYDAVVVVVAVAPRIIPGGGGTPVVVTLEDDAADGIACHFGDVVVAPTAVAGPEVTCPSPKRGAGAVEVAASLNGVDVSEGLTVEFTAPLEVHAAEPNRGPAAGGTVVALRGRGFEPSGGLACDFGFGTAAPAVFVSSSEIRCEAPPFPAAGVYRVRVKTADGVLDADGVDFEVGGAPIILDVDAVVGSPTGGAEVVVSARFAETPTTDAACRFGAESVPGAWLAPGKVLCVAPPQLRGASSLALSTNGGADYSEISADFSFDDAPEALSVAPSSGYRASRALLVEGARFRDTAQLGCRFVSDEADPRDAPASAATYVSATKLRCAAPDTLRATTSRVEVTVNGVEYSTQDVFYTRLAPPFSARGGPARGSELGGAAVRVDGVSVSENTTTLDAACVFGTTVAEARVVDGDVYCIAPALAPGFSTDVTLRLNGLDDVDAALPWSYAAYAAPSVGAVEPSLGSTAGDTLITVTGVNLAALAPGASCVFDGDAYVPAEIVGRDALRCLSPPLAAGVVTLTVASPSTAPLSPGVPFSVAASLALQVAAPATGPSTGGTLVTILGDFSTFSERPADASCAFGDRDVAAALVNASALACVAPAAAGKRRVALAVVDGGDGSRSSALAYDYEHPIAIYAMTEGLQDGALAATGANFLDGVGLSCRLAGRVFEAKWMSSTLVVCFFPPKSERPALDESTRAAVSNNGVDFVEFFGDVAAAGAAPEPPSFDAVEVTPAVAPAPEVLAVSPTTAPALGGTRVTIALTVLATGSERLACAFGDETVDAFFSEGATDEAFCHTPALAGPVAFGFSVDGATIPVPAPFATFRFRPQAHASSLEPAAAAPGALVRVRASNVRGPGLLACRFGDHAPVSGTYVEEDVVDCAAPATGGAGEVADVRVAVDGRSFGTTSAAFTFLATPTLLALSPARGWRTGGFTTTLAVSGVPDHATDCACLFGYARVAATFANSTLTCAAPAWTPTLPSDAVVVAAVCAVDGADVAVGPPAQLEYVDPVEVYRADPSFGSDRGGTTVSLKGANFPNAVDLACVFGESSVPATWVSSVEIECATPAAPFPATVAVAASLGGLRSSHSSASFAYVSPTVVRSAAPLETTHLGGAVVNVTGDRFDGNSKTTCDFGGLRVPATVVNASLLRCVAPARPPGAITVHVRVFRDVVGSFPFSYVLGEAVVAVSPTGGPTTGGGVVRVRGSGFTTTTLICFDGVSARTTFVSSSEVRAVAPPSTRAAVARVDACEDASAASAEYAYEPRTLVVGVDPPYGPENGGTSVTVVGRFSTAHGPVACRFGDRETNATLLSDSAVTCASPPRGDDRVAVAVSLVYDAAEPPLASGHVFTYISSATATDAAPLSSPCDGGTVVAITGTGFVDDGRTSCNFGGSTVDAVFLSATNLACVAPRWRRNEDVATFLEIASEKQPTLSRRFAFTYEAVVATDPGADGEFPVVYAATPAVILAEGGALVTVEGRNFARHSDALACRFGDLVAAATFQDDGTLTCAAPARIPSRVRLQVSNDGGGFWSPTYAEVTFASEPSVYALEPASGPLKGATAVRVFGSHFFGDVLCRFGDSLAPASVVSDVEVRCAAPPSDGRRPRKVAVAVSCDNETFSRSTATFAYDATPEVRSLSPAAGPGEGGTRVVLRGRGFKDRREARCRFGRDATVAAVFLSSERLLCVTPPHAAGEAMLEVSLNGVDFYGTFLKYAFAETPKIESLWPLMSMGQIGATAVSVFGSGFRNTLELACFFDNSRVPARFLSESAISCVAPARAPGLASVHVTVNGRDMASNTLNLLYVPEVLVTSVWPSRALATARAPVFVVGANFVNSTALKCAFGDVKVRGTYVSSSVVACVPPNVDALARGHRESGGAPQMDRRSLRTGDAAEDRDEYSSRVSLLPRYVEVRVSVNGLDYSDGAAAFEYYDELEKGYYETLGSAKPCPNGTLCRGAKPTNFTLCPPGTFQPRGGQVACLACPVGYYCPDFGLSKPVLCPGGFVCSDLGEREPKTLCPPGHYCNPGTKSSDPFAFANNSEYERDAETGVVYLVPPRRDWRLDRRSLPETGTYAPGIHPPRPFDASRPMSSSRAVLAELPFPCPPGTYCARGASSPVSIPGNFSTPQRCFDGYFCPAGSGSPEGEGPCPTGHFCPTQMLAVACPLGHHCPGVGNTFPRECVPGTYNGLAGMSNCTLCPTGHICPGWTRVAPEICPAGFVCSSLGLSMPVLTCPEGYFCPKGTLTLDSSDPTAHRPVPCAPGTFCVGGVAHNLTIPWIPARPGGISAPQVCTEGTFCREASPSAVGSRSCYPGHYCPPGVSYPIQVPLGSFADDVGYVAPTTCFPGTYAPLSAALTCSVCPAGYSCSGYGTYEPKICVAGTYRSLADSVTCRLCPTGTYSTSNGSTDISLCLPCPEGRVCGEQGMFNLSVSDRCPEGHVCGTGTDRSTMFEHKCPAGTYCGLETLPVDQFVYACDAGYFCRTGTTKQMRNRDRCAVGYFCPPATADPGHPEIRCPYFTTTSSAFGQTAVSDCLVETQHICDKRVASEFDPYEDQRYYAFLNYTIMDGSGEIDQIIGGDGVGEISVVASIMPVNVSAVSPNYTAPNWRNETVELFRTCPEYVKESGGEEIIVVGRNFYDSSLLMCRFTACRFTVDGNGRRDPRSCAVPDRWDRYYLCANQIFNPTSISLVDFHTGYYSPDAETGTYPSLRDVADRSVIIANQFPQSCHMVDGELHYLQTCAEEDNARCYVKCEQSQTEDCDDEDGCETVVGECNDAVTAATPHGFRPIRDLVMRLTQNEMNDELAAHPNIRGPDPLYAGGASVNRWNPCYSAEVAVGNTHPERKEVPGSWAVMTYIINSKWVPDADTIAMDVGRCSHMDTSEEGDHTREGCEMVYYEHYRLAIYVARRCDEAECDSSRAFLDPQEKYPCRQPLLLPEWFNSTTTPKNIVFNMTLFALDDVIFKIEFHIMHGGWLAAAAFFRNTATVQIVTPRRAKFVNEYSPESAREEEQGRKKRAAVPTVVQNDRDLIVDSTWFDPFQGDYDMYDVCDELAGECDPPDGYPVDTSASAAHDVYFETFFRPEINPDTEDSLDFMQGFIEDKHVLLPYMPYFSNCREWDSYIPFSNLVESDQCALPPDTTRMAETPETKPTPTKRYSHPPLPHFDSIQAVKAPDLFVQFDMVPLADWCERTVECTYEERHGHGGRAALIVFERGRNSDELIPVSVANGDGECADVIGYGCYPTRMILEIGYKQRVSDTWKEKNIIFAFLHFVEFNTAGVDPTVELPEYTLLLSYHPLDYIDLIIWFAFETKVFIGIFAFTGGMTVLVGFVLWVSGVILGLFPITLAMLTMTVMVRQVIPAHVLFAFQPGFPLENRADSIYAEMMAGMAFNYLLYSGEGGESMDRGLMPIEWSDPVIIKEKLDAARKGRLGLSFIMMAIMCWYAGCRMFLPDRISQREIDMQKRRDPAAEKEDIWKPNMWKRSNLIFSSFMIGLLCCVVCEFSYWQYFGTYIWFVIIGLRPIGQFLGPSWTTSCRKLCYRRR</sequence>
<dbReference type="InterPro" id="IPR002909">
    <property type="entry name" value="IPT_dom"/>
</dbReference>
<dbReference type="SMART" id="SM00429">
    <property type="entry name" value="IPT"/>
    <property type="match status" value="14"/>
</dbReference>
<dbReference type="Pfam" id="PF01833">
    <property type="entry name" value="TIG"/>
    <property type="match status" value="13"/>
</dbReference>
<feature type="domain" description="IPT/TIG" evidence="4">
    <location>
        <begin position="288"/>
        <end position="379"/>
    </location>
</feature>
<dbReference type="InterPro" id="IPR052387">
    <property type="entry name" value="Fibrocystin"/>
</dbReference>
<keyword evidence="3" id="KW-0812">Transmembrane</keyword>
<feature type="domain" description="IPT/TIG" evidence="4">
    <location>
        <begin position="1369"/>
        <end position="1456"/>
    </location>
</feature>
<gene>
    <name evidence="5" type="ORF">SO694_00002342</name>
</gene>
<feature type="domain" description="IPT/TIG" evidence="4">
    <location>
        <begin position="1557"/>
        <end position="1642"/>
    </location>
</feature>
<dbReference type="InterPro" id="IPR013783">
    <property type="entry name" value="Ig-like_fold"/>
</dbReference>
<feature type="transmembrane region" description="Helical" evidence="3">
    <location>
        <begin position="3435"/>
        <end position="3455"/>
    </location>
</feature>
<evidence type="ECO:0000313" key="5">
    <source>
        <dbReference type="EMBL" id="KAK7253707.1"/>
    </source>
</evidence>
<dbReference type="Proteomes" id="UP001363151">
    <property type="component" value="Unassembled WGS sequence"/>
</dbReference>
<feature type="region of interest" description="Disordered" evidence="2">
    <location>
        <begin position="3142"/>
        <end position="3164"/>
    </location>
</feature>
<feature type="transmembrane region" description="Helical" evidence="3">
    <location>
        <begin position="3318"/>
        <end position="3339"/>
    </location>
</feature>
<feature type="transmembrane region" description="Helical" evidence="3">
    <location>
        <begin position="3346"/>
        <end position="3364"/>
    </location>
</feature>
<name>A0ABR1GCV9_AURAN</name>
<evidence type="ECO:0000256" key="1">
    <source>
        <dbReference type="ARBA" id="ARBA00022729"/>
    </source>
</evidence>
<feature type="domain" description="IPT/TIG" evidence="4">
    <location>
        <begin position="1026"/>
        <end position="1112"/>
    </location>
</feature>
<comment type="caution">
    <text evidence="5">The sequence shown here is derived from an EMBL/GenBank/DDBJ whole genome shotgun (WGS) entry which is preliminary data.</text>
</comment>
<organism evidence="5 6">
    <name type="scientific">Aureococcus anophagefferens</name>
    <name type="common">Harmful bloom alga</name>
    <dbReference type="NCBI Taxonomy" id="44056"/>
    <lineage>
        <taxon>Eukaryota</taxon>
        <taxon>Sar</taxon>
        <taxon>Stramenopiles</taxon>
        <taxon>Ochrophyta</taxon>
        <taxon>Pelagophyceae</taxon>
        <taxon>Pelagomonadales</taxon>
        <taxon>Pelagomonadaceae</taxon>
        <taxon>Aureococcus</taxon>
    </lineage>
</organism>
<dbReference type="Gene3D" id="2.60.40.10">
    <property type="entry name" value="Immunoglobulins"/>
    <property type="match status" value="19"/>
</dbReference>
<protein>
    <recommendedName>
        <fullName evidence="4">IPT/TIG domain-containing protein</fullName>
    </recommendedName>
</protein>
<feature type="compositionally biased region" description="Basic and acidic residues" evidence="2">
    <location>
        <begin position="1882"/>
        <end position="1903"/>
    </location>
</feature>
<keyword evidence="1" id="KW-0732">Signal</keyword>
<dbReference type="CDD" id="cd00603">
    <property type="entry name" value="IPT_PCSR"/>
    <property type="match status" value="2"/>
</dbReference>
<feature type="domain" description="IPT/TIG" evidence="4">
    <location>
        <begin position="1280"/>
        <end position="1367"/>
    </location>
</feature>